<dbReference type="Proteomes" id="UP000268093">
    <property type="component" value="Unassembled WGS sequence"/>
</dbReference>
<gene>
    <name evidence="1" type="ORF">BC936DRAFT_144596</name>
</gene>
<evidence type="ECO:0000313" key="1">
    <source>
        <dbReference type="EMBL" id="RUP48417.1"/>
    </source>
</evidence>
<organism evidence="1 2">
    <name type="scientific">Jimgerdemannia flammicorona</name>
    <dbReference type="NCBI Taxonomy" id="994334"/>
    <lineage>
        <taxon>Eukaryota</taxon>
        <taxon>Fungi</taxon>
        <taxon>Fungi incertae sedis</taxon>
        <taxon>Mucoromycota</taxon>
        <taxon>Mucoromycotina</taxon>
        <taxon>Endogonomycetes</taxon>
        <taxon>Endogonales</taxon>
        <taxon>Endogonaceae</taxon>
        <taxon>Jimgerdemannia</taxon>
    </lineage>
</organism>
<comment type="caution">
    <text evidence="1">The sequence shown here is derived from an EMBL/GenBank/DDBJ whole genome shotgun (WGS) entry which is preliminary data.</text>
</comment>
<name>A0A433DC76_9FUNG</name>
<proteinExistence type="predicted"/>
<dbReference type="EMBL" id="RBNI01003364">
    <property type="protein sequence ID" value="RUP48417.1"/>
    <property type="molecule type" value="Genomic_DNA"/>
</dbReference>
<evidence type="ECO:0000313" key="2">
    <source>
        <dbReference type="Proteomes" id="UP000268093"/>
    </source>
</evidence>
<dbReference type="OrthoDB" id="2013972at2759"/>
<accession>A0A433DC76</accession>
<dbReference type="AlphaFoldDB" id="A0A433DC76"/>
<reference evidence="1 2" key="1">
    <citation type="journal article" date="2018" name="New Phytol.">
        <title>Phylogenomics of Endogonaceae and evolution of mycorrhizas within Mucoromycota.</title>
        <authorList>
            <person name="Chang Y."/>
            <person name="Desiro A."/>
            <person name="Na H."/>
            <person name="Sandor L."/>
            <person name="Lipzen A."/>
            <person name="Clum A."/>
            <person name="Barry K."/>
            <person name="Grigoriev I.V."/>
            <person name="Martin F.M."/>
            <person name="Stajich J.E."/>
            <person name="Smith M.E."/>
            <person name="Bonito G."/>
            <person name="Spatafora J.W."/>
        </authorList>
    </citation>
    <scope>NUCLEOTIDE SEQUENCE [LARGE SCALE GENOMIC DNA]</scope>
    <source>
        <strain evidence="1 2">GMNB39</strain>
    </source>
</reference>
<keyword evidence="2" id="KW-1185">Reference proteome</keyword>
<sequence length="100" mass="11714">MNLPIEDILRSIERDNYVQEIFSTYAAAPPEKPARRNDGFTWIDGRGFKERGNPKYLLPSDYDELGRLNHQHYQFRNYQAPITEALKNGIKVIDVGYFHL</sequence>
<protein>
    <submittedName>
        <fullName evidence="1">Uncharacterized protein</fullName>
    </submittedName>
</protein>